<comment type="caution">
    <text evidence="3">The sequence shown here is derived from an EMBL/GenBank/DDBJ whole genome shotgun (WGS) entry which is preliminary data.</text>
</comment>
<dbReference type="RefSeq" id="WP_310273252.1">
    <property type="nucleotide sequence ID" value="NZ_JAVDXW010000001.1"/>
</dbReference>
<dbReference type="Gene3D" id="3.40.50.720">
    <property type="entry name" value="NAD(P)-binding Rossmann-like Domain"/>
    <property type="match status" value="1"/>
</dbReference>
<dbReference type="InterPro" id="IPR051783">
    <property type="entry name" value="NAD(P)-dependent_oxidoreduct"/>
</dbReference>
<dbReference type="GO" id="GO:0005737">
    <property type="term" value="C:cytoplasm"/>
    <property type="evidence" value="ECO:0007669"/>
    <property type="project" value="TreeGrafter"/>
</dbReference>
<evidence type="ECO:0000313" key="4">
    <source>
        <dbReference type="Proteomes" id="UP001180845"/>
    </source>
</evidence>
<dbReference type="InterPro" id="IPR001509">
    <property type="entry name" value="Epimerase_deHydtase"/>
</dbReference>
<dbReference type="EMBL" id="JAVDXW010000001">
    <property type="protein sequence ID" value="MDR7302061.1"/>
    <property type="molecule type" value="Genomic_DNA"/>
</dbReference>
<feature type="domain" description="NAD-dependent epimerase/dehydratase" evidence="2">
    <location>
        <begin position="4"/>
        <end position="216"/>
    </location>
</feature>
<keyword evidence="4" id="KW-1185">Reference proteome</keyword>
<feature type="region of interest" description="Disordered" evidence="1">
    <location>
        <begin position="114"/>
        <end position="137"/>
    </location>
</feature>
<dbReference type="PANTHER" id="PTHR48079:SF6">
    <property type="entry name" value="NAD(P)-BINDING DOMAIN-CONTAINING PROTEIN-RELATED"/>
    <property type="match status" value="1"/>
</dbReference>
<reference evidence="3" key="1">
    <citation type="submission" date="2023-07" db="EMBL/GenBank/DDBJ databases">
        <title>Sequencing the genomes of 1000 actinobacteria strains.</title>
        <authorList>
            <person name="Klenk H.-P."/>
        </authorList>
    </citation>
    <scope>NUCLEOTIDE SEQUENCE</scope>
    <source>
        <strain evidence="3">DSM 45977</strain>
    </source>
</reference>
<dbReference type="InterPro" id="IPR036291">
    <property type="entry name" value="NAD(P)-bd_dom_sf"/>
</dbReference>
<dbReference type="SUPFAM" id="SSF51735">
    <property type="entry name" value="NAD(P)-binding Rossmann-fold domains"/>
    <property type="match status" value="1"/>
</dbReference>
<evidence type="ECO:0000256" key="1">
    <source>
        <dbReference type="SAM" id="MobiDB-lite"/>
    </source>
</evidence>
<dbReference type="PANTHER" id="PTHR48079">
    <property type="entry name" value="PROTEIN YEEZ"/>
    <property type="match status" value="1"/>
</dbReference>
<dbReference type="Pfam" id="PF01370">
    <property type="entry name" value="Epimerase"/>
    <property type="match status" value="1"/>
</dbReference>
<evidence type="ECO:0000259" key="2">
    <source>
        <dbReference type="Pfam" id="PF01370"/>
    </source>
</evidence>
<dbReference type="AlphaFoldDB" id="A0AAE3ZBW4"/>
<dbReference type="GO" id="GO:0004029">
    <property type="term" value="F:aldehyde dehydrogenase (NAD+) activity"/>
    <property type="evidence" value="ECO:0007669"/>
    <property type="project" value="TreeGrafter"/>
</dbReference>
<organism evidence="3 4">
    <name type="scientific">Haloactinomyces albus</name>
    <dbReference type="NCBI Taxonomy" id="1352928"/>
    <lineage>
        <taxon>Bacteria</taxon>
        <taxon>Bacillati</taxon>
        <taxon>Actinomycetota</taxon>
        <taxon>Actinomycetes</taxon>
        <taxon>Actinopolysporales</taxon>
        <taxon>Actinopolysporaceae</taxon>
        <taxon>Haloactinomyces</taxon>
    </lineage>
</organism>
<gene>
    <name evidence="3" type="ORF">JOF55_002242</name>
</gene>
<sequence length="342" mass="36117">MRLLVLGGTGFLSGAVAAEAVSRGHDVVCAARGRSGSVPDGARLVAVDRDEPGALDVLGGERFDDVVDVANVSLPGGVPRVSLPWIAEALRVLGANAGHWAFVSTINVYADTATPGQRPGSPLLEPREQETESTPETYGAVKVAGENAVRAAMGEKAFVVRPGLIVGPGDTQDRFGYWPVRFARGGRVVVPNAPNQPFQHIDVRDLAAWIVDAGEQRMAGTFDAVSLPTKLGPLLDEIAGLTAAEDTEIVRVRPETLAEVEINPWGGPKSMPLWLPETHHGLTAHDATASLEAGLRIRPLADTVTAVLEHERTLGLDRPREAGLTPDEEAEVLAFTSGNSAH</sequence>
<accession>A0AAE3ZBW4</accession>
<protein>
    <submittedName>
        <fullName evidence="3">Nucleoside-diphosphate-sugar epimerase</fullName>
    </submittedName>
</protein>
<name>A0AAE3ZBW4_9ACTN</name>
<dbReference type="Proteomes" id="UP001180845">
    <property type="component" value="Unassembled WGS sequence"/>
</dbReference>
<proteinExistence type="predicted"/>
<evidence type="ECO:0000313" key="3">
    <source>
        <dbReference type="EMBL" id="MDR7302061.1"/>
    </source>
</evidence>